<keyword evidence="9" id="KW-0539">Nucleus</keyword>
<evidence type="ECO:0000256" key="13">
    <source>
        <dbReference type="SAM" id="MobiDB-lite"/>
    </source>
</evidence>
<evidence type="ECO:0000313" key="18">
    <source>
        <dbReference type="Proteomes" id="UP000053958"/>
    </source>
</evidence>
<dbReference type="PROSITE" id="PS51195">
    <property type="entry name" value="Q_MOTIF"/>
    <property type="match status" value="1"/>
</dbReference>
<evidence type="ECO:0000259" key="16">
    <source>
        <dbReference type="PROSITE" id="PS51195"/>
    </source>
</evidence>
<feature type="compositionally biased region" description="Acidic residues" evidence="13">
    <location>
        <begin position="287"/>
        <end position="297"/>
    </location>
</feature>
<dbReference type="GeneID" id="25314151"/>
<dbReference type="STRING" id="1408163.A0A0F4Z2Q3"/>
<dbReference type="Gene3D" id="3.40.50.300">
    <property type="entry name" value="P-loop containing nucleotide triphosphate hydrolases"/>
    <property type="match status" value="2"/>
</dbReference>
<feature type="short sequence motif" description="Q motif" evidence="11">
    <location>
        <begin position="322"/>
        <end position="350"/>
    </location>
</feature>
<evidence type="ECO:0000256" key="10">
    <source>
        <dbReference type="ARBA" id="ARBA00047984"/>
    </source>
</evidence>
<keyword evidence="5 17" id="KW-0378">Hydrolase</keyword>
<dbReference type="PROSITE" id="PS00039">
    <property type="entry name" value="DEAD_ATP_HELICASE"/>
    <property type="match status" value="1"/>
</dbReference>
<evidence type="ECO:0000256" key="1">
    <source>
        <dbReference type="ARBA" id="ARBA00004123"/>
    </source>
</evidence>
<evidence type="ECO:0000256" key="6">
    <source>
        <dbReference type="ARBA" id="ARBA00022806"/>
    </source>
</evidence>
<reference evidence="17 18" key="1">
    <citation type="submission" date="2015-04" db="EMBL/GenBank/DDBJ databases">
        <authorList>
            <person name="Heijne W.H."/>
            <person name="Fedorova N.D."/>
            <person name="Nierman W.C."/>
            <person name="Vollebregt A.W."/>
            <person name="Zhao Z."/>
            <person name="Wu L."/>
            <person name="Kumar M."/>
            <person name="Stam H."/>
            <person name="van den Berg M.A."/>
            <person name="Pel H.J."/>
        </authorList>
    </citation>
    <scope>NUCLEOTIDE SEQUENCE [LARGE SCALE GENOMIC DNA]</scope>
    <source>
        <strain evidence="17 18">CBS 393.64</strain>
    </source>
</reference>
<evidence type="ECO:0000259" key="14">
    <source>
        <dbReference type="PROSITE" id="PS51192"/>
    </source>
</evidence>
<organism evidence="17 18">
    <name type="scientific">Rasamsonia emersonii (strain ATCC 16479 / CBS 393.64 / IMI 116815)</name>
    <dbReference type="NCBI Taxonomy" id="1408163"/>
    <lineage>
        <taxon>Eukaryota</taxon>
        <taxon>Fungi</taxon>
        <taxon>Dikarya</taxon>
        <taxon>Ascomycota</taxon>
        <taxon>Pezizomycotina</taxon>
        <taxon>Eurotiomycetes</taxon>
        <taxon>Eurotiomycetidae</taxon>
        <taxon>Eurotiales</taxon>
        <taxon>Trichocomaceae</taxon>
        <taxon>Rasamsonia</taxon>
    </lineage>
</organism>
<evidence type="ECO:0000256" key="4">
    <source>
        <dbReference type="ARBA" id="ARBA00022741"/>
    </source>
</evidence>
<evidence type="ECO:0000259" key="15">
    <source>
        <dbReference type="PROSITE" id="PS51194"/>
    </source>
</evidence>
<gene>
    <name evidence="17" type="ORF">T310_1800</name>
</gene>
<keyword evidence="18" id="KW-1185">Reference proteome</keyword>
<dbReference type="PROSITE" id="PS51194">
    <property type="entry name" value="HELICASE_CTER"/>
    <property type="match status" value="1"/>
</dbReference>
<dbReference type="SMART" id="SM00490">
    <property type="entry name" value="HELICc"/>
    <property type="match status" value="1"/>
</dbReference>
<dbReference type="GO" id="GO:0000027">
    <property type="term" value="P:ribosomal large subunit assembly"/>
    <property type="evidence" value="ECO:0007669"/>
    <property type="project" value="EnsemblFungi"/>
</dbReference>
<dbReference type="InterPro" id="IPR011545">
    <property type="entry name" value="DEAD/DEAH_box_helicase_dom"/>
</dbReference>
<dbReference type="CDD" id="cd18787">
    <property type="entry name" value="SF2_C_DEAD"/>
    <property type="match status" value="1"/>
</dbReference>
<keyword evidence="12" id="KW-0175">Coiled coil</keyword>
<keyword evidence="6 17" id="KW-0347">Helicase</keyword>
<dbReference type="SUPFAM" id="SSF52540">
    <property type="entry name" value="P-loop containing nucleoside triphosphate hydrolases"/>
    <property type="match status" value="2"/>
</dbReference>
<dbReference type="GO" id="GO:0005524">
    <property type="term" value="F:ATP binding"/>
    <property type="evidence" value="ECO:0007669"/>
    <property type="project" value="UniProtKB-KW"/>
</dbReference>
<dbReference type="InterPro" id="IPR014001">
    <property type="entry name" value="Helicase_ATP-bd"/>
</dbReference>
<feature type="compositionally biased region" description="Acidic residues" evidence="13">
    <location>
        <begin position="229"/>
        <end position="254"/>
    </location>
</feature>
<keyword evidence="7" id="KW-0067">ATP-binding</keyword>
<dbReference type="InterPro" id="IPR014014">
    <property type="entry name" value="RNA_helicase_DEAD_Q_motif"/>
</dbReference>
<comment type="catalytic activity">
    <reaction evidence="10">
        <text>ATP + H2O = ADP + phosphate + H(+)</text>
        <dbReference type="Rhea" id="RHEA:13065"/>
        <dbReference type="ChEBI" id="CHEBI:15377"/>
        <dbReference type="ChEBI" id="CHEBI:15378"/>
        <dbReference type="ChEBI" id="CHEBI:30616"/>
        <dbReference type="ChEBI" id="CHEBI:43474"/>
        <dbReference type="ChEBI" id="CHEBI:456216"/>
        <dbReference type="EC" id="3.6.4.13"/>
    </reaction>
</comment>
<feature type="compositionally biased region" description="Acidic residues" evidence="13">
    <location>
        <begin position="19"/>
        <end position="37"/>
    </location>
</feature>
<name>A0A0F4Z2Q3_RASE3</name>
<feature type="coiled-coil region" evidence="12">
    <location>
        <begin position="703"/>
        <end position="741"/>
    </location>
</feature>
<dbReference type="RefSeq" id="XP_013330760.1">
    <property type="nucleotide sequence ID" value="XM_013475306.1"/>
</dbReference>
<evidence type="ECO:0000313" key="17">
    <source>
        <dbReference type="EMBL" id="KKA24148.1"/>
    </source>
</evidence>
<evidence type="ECO:0000256" key="7">
    <source>
        <dbReference type="ARBA" id="ARBA00022840"/>
    </source>
</evidence>
<dbReference type="EMBL" id="LASV01000073">
    <property type="protein sequence ID" value="KKA24148.1"/>
    <property type="molecule type" value="Genomic_DNA"/>
</dbReference>
<dbReference type="GO" id="GO:0005829">
    <property type="term" value="C:cytosol"/>
    <property type="evidence" value="ECO:0007669"/>
    <property type="project" value="TreeGrafter"/>
</dbReference>
<comment type="subcellular location">
    <subcellularLocation>
        <location evidence="1">Nucleus</location>
    </subcellularLocation>
</comment>
<dbReference type="Proteomes" id="UP000053958">
    <property type="component" value="Unassembled WGS sequence"/>
</dbReference>
<evidence type="ECO:0000256" key="12">
    <source>
        <dbReference type="SAM" id="Coils"/>
    </source>
</evidence>
<evidence type="ECO:0000256" key="9">
    <source>
        <dbReference type="ARBA" id="ARBA00023242"/>
    </source>
</evidence>
<dbReference type="InterPro" id="IPR001650">
    <property type="entry name" value="Helicase_C-like"/>
</dbReference>
<feature type="domain" description="Helicase C-terminal" evidence="15">
    <location>
        <begin position="554"/>
        <end position="736"/>
    </location>
</feature>
<feature type="compositionally biased region" description="Acidic residues" evidence="13">
    <location>
        <begin position="171"/>
        <end position="217"/>
    </location>
</feature>
<dbReference type="PANTHER" id="PTHR47959">
    <property type="entry name" value="ATP-DEPENDENT RNA HELICASE RHLE-RELATED"/>
    <property type="match status" value="1"/>
</dbReference>
<evidence type="ECO:0000256" key="8">
    <source>
        <dbReference type="ARBA" id="ARBA00022884"/>
    </source>
</evidence>
<dbReference type="InterPro" id="IPR027417">
    <property type="entry name" value="P-loop_NTPase"/>
</dbReference>
<dbReference type="Pfam" id="PF00270">
    <property type="entry name" value="DEAD"/>
    <property type="match status" value="1"/>
</dbReference>
<dbReference type="EC" id="3.6.4.13" evidence="2"/>
<feature type="compositionally biased region" description="Basic residues" evidence="13">
    <location>
        <begin position="826"/>
        <end position="843"/>
    </location>
</feature>
<feature type="region of interest" description="Disordered" evidence="13">
    <location>
        <begin position="776"/>
        <end position="843"/>
    </location>
</feature>
<dbReference type="GO" id="GO:0030687">
    <property type="term" value="C:preribosome, large subunit precursor"/>
    <property type="evidence" value="ECO:0007669"/>
    <property type="project" value="EnsemblFungi"/>
</dbReference>
<proteinExistence type="predicted"/>
<dbReference type="OrthoDB" id="10259843at2759"/>
<evidence type="ECO:0000256" key="5">
    <source>
        <dbReference type="ARBA" id="ARBA00022801"/>
    </source>
</evidence>
<dbReference type="GO" id="GO:0006364">
    <property type="term" value="P:rRNA processing"/>
    <property type="evidence" value="ECO:0007669"/>
    <property type="project" value="EnsemblFungi"/>
</dbReference>
<dbReference type="InterPro" id="IPR000629">
    <property type="entry name" value="RNA-helicase_DEAD-box_CS"/>
</dbReference>
<protein>
    <recommendedName>
        <fullName evidence="2">RNA helicase</fullName>
        <ecNumber evidence="2">3.6.4.13</ecNumber>
    </recommendedName>
</protein>
<feature type="compositionally biased region" description="Acidic residues" evidence="13">
    <location>
        <begin position="83"/>
        <end position="102"/>
    </location>
</feature>
<feature type="compositionally biased region" description="Basic and acidic residues" evidence="13">
    <location>
        <begin position="789"/>
        <end position="821"/>
    </location>
</feature>
<keyword evidence="4" id="KW-0547">Nucleotide-binding</keyword>
<dbReference type="SMART" id="SM00487">
    <property type="entry name" value="DEXDc"/>
    <property type="match status" value="1"/>
</dbReference>
<feature type="region of interest" description="Disordered" evidence="13">
    <location>
        <begin position="1"/>
        <end position="325"/>
    </location>
</feature>
<comment type="caution">
    <text evidence="17">The sequence shown here is derived from an EMBL/GenBank/DDBJ whole genome shotgun (WGS) entry which is preliminary data.</text>
</comment>
<dbReference type="PANTHER" id="PTHR47959:SF1">
    <property type="entry name" value="ATP-DEPENDENT RNA HELICASE DBPA"/>
    <property type="match status" value="1"/>
</dbReference>
<keyword evidence="3" id="KW-0690">Ribosome biogenesis</keyword>
<evidence type="ECO:0000256" key="11">
    <source>
        <dbReference type="PROSITE-ProRule" id="PRU00552"/>
    </source>
</evidence>
<accession>A0A0F4Z2Q3</accession>
<feature type="domain" description="Helicase ATP-binding" evidence="14">
    <location>
        <begin position="353"/>
        <end position="527"/>
    </location>
</feature>
<feature type="compositionally biased region" description="Basic and acidic residues" evidence="13">
    <location>
        <begin position="298"/>
        <end position="317"/>
    </location>
</feature>
<dbReference type="GO" id="GO:0003723">
    <property type="term" value="F:RNA binding"/>
    <property type="evidence" value="ECO:0007669"/>
    <property type="project" value="UniProtKB-KW"/>
</dbReference>
<dbReference type="PROSITE" id="PS51192">
    <property type="entry name" value="HELICASE_ATP_BIND_1"/>
    <property type="match status" value="1"/>
</dbReference>
<dbReference type="GO" id="GO:0003724">
    <property type="term" value="F:RNA helicase activity"/>
    <property type="evidence" value="ECO:0007669"/>
    <property type="project" value="UniProtKB-EC"/>
</dbReference>
<evidence type="ECO:0000256" key="3">
    <source>
        <dbReference type="ARBA" id="ARBA00022517"/>
    </source>
</evidence>
<evidence type="ECO:0000256" key="2">
    <source>
        <dbReference type="ARBA" id="ARBA00012552"/>
    </source>
</evidence>
<dbReference type="InterPro" id="IPR050079">
    <property type="entry name" value="DEAD_box_RNA_helicase"/>
</dbReference>
<dbReference type="GO" id="GO:0016887">
    <property type="term" value="F:ATP hydrolysis activity"/>
    <property type="evidence" value="ECO:0007669"/>
    <property type="project" value="RHEA"/>
</dbReference>
<feature type="compositionally biased region" description="Basic and acidic residues" evidence="13">
    <location>
        <begin position="141"/>
        <end position="162"/>
    </location>
</feature>
<dbReference type="CDD" id="cd17947">
    <property type="entry name" value="DEADc_DDX27"/>
    <property type="match status" value="1"/>
</dbReference>
<feature type="domain" description="DEAD-box RNA helicase Q" evidence="16">
    <location>
        <begin position="322"/>
        <end position="350"/>
    </location>
</feature>
<keyword evidence="8" id="KW-0694">RNA-binding</keyword>
<dbReference type="AlphaFoldDB" id="A0A0F4Z2Q3"/>
<sequence length="843" mass="94219">MAPIQKRSTAADDFILTLSDEDTPLETNGVDDAEDVNELSGSKKRKREQNETATKNKKQKKQQQSSTKPKAGKNKAASGDVEERSEDDEDENDALNDAEDDGALNPDLEFDIGGNAAQGVIEDFDGWEVDDGRKKTNGTKKRVDIDDIIARRRIRKQEEEEKKKRKKEQGSDSEEGEEGEEEEDDDAEIDGQEEDESDEEADGENGDLANFDDDELLAPDGFGMGARSEDEEDSASEGEEEDDDDDDDDDDEGKEDSSDKEEASDSDDDESVASPVPHPDDLASDSSSDDESEDEEELEKRKAFFAPEEEKPKDSAKDSSNSSFQDFNLSRPILRGLASVGFTTPTPIQRKTIPVALLGKDIVGGAVTGSGKTAAFIIPILERLLYRPRKVPTSRVAILMPTRELAVQCYNVATKLATYTDITFCQLVGGFSLREQENVLKKRPDVIIATPGRFIDHMRNSASFTVDTLEILVLDEADRMLEDGFANELNEILTTIPKSRQTMLFSATMTDSVDKLIRVGLNRPVRLMVDAKKQTAGTLVQEFVRLRPGRESKRLGYLMYLCNEVYTSRAIVFFRQKREAHRVRIVFGLCGLKAAELHGSMTQEQRIKSVEAFRDGRVAFLLATDVAARGLDIKGVETVINYEAPQTHEIYLHRVGRTARAGRSGRACTLAAEPDRKVVKAAVKAGKAQGAKIVSRVVDPRAADEWAEKIEGMTEEIEEILREEKEEKQLAQVEMQVTKGENLIKHEKEIMSRPKRTWFESERQKQEARLRGLMELNGPDSIKPKERRKLSGKEKKRLDDTRLRKEGKIWKKGKKEREGQDPSKQAKAKAKAKAKKAKKKGKA</sequence>
<dbReference type="GO" id="GO:0005634">
    <property type="term" value="C:nucleus"/>
    <property type="evidence" value="ECO:0007669"/>
    <property type="project" value="UniProtKB-SubCell"/>
</dbReference>
<dbReference type="Pfam" id="PF00271">
    <property type="entry name" value="Helicase_C"/>
    <property type="match status" value="1"/>
</dbReference>